<dbReference type="Proteomes" id="UP001162480">
    <property type="component" value="Chromosome 14"/>
</dbReference>
<organism evidence="2 3">
    <name type="scientific">Octopus vulgaris</name>
    <name type="common">Common octopus</name>
    <dbReference type="NCBI Taxonomy" id="6645"/>
    <lineage>
        <taxon>Eukaryota</taxon>
        <taxon>Metazoa</taxon>
        <taxon>Spiralia</taxon>
        <taxon>Lophotrochozoa</taxon>
        <taxon>Mollusca</taxon>
        <taxon>Cephalopoda</taxon>
        <taxon>Coleoidea</taxon>
        <taxon>Octopodiformes</taxon>
        <taxon>Octopoda</taxon>
        <taxon>Incirrata</taxon>
        <taxon>Octopodidae</taxon>
        <taxon>Octopus</taxon>
    </lineage>
</organism>
<feature type="transmembrane region" description="Helical" evidence="1">
    <location>
        <begin position="85"/>
        <end position="108"/>
    </location>
</feature>
<keyword evidence="3" id="KW-1185">Reference proteome</keyword>
<sequence>MAVVVSGAGVDGVDGIVVIVNGISGCSSMNTVVVDGCGGTNVDVAIVVIRGRSGDAILIVCSVVNTPVIVFASFILTIAVVHIEVAIFVLIVHDPLVTIIDIFVAIVSDVRTVANLMVVLAMRLLMMLKLSVVMTTGAGFLY</sequence>
<evidence type="ECO:0000256" key="1">
    <source>
        <dbReference type="SAM" id="Phobius"/>
    </source>
</evidence>
<keyword evidence="1" id="KW-1133">Transmembrane helix</keyword>
<feature type="transmembrane region" description="Helical" evidence="1">
    <location>
        <begin position="56"/>
        <end position="79"/>
    </location>
</feature>
<dbReference type="AlphaFoldDB" id="A0AA36BEF9"/>
<evidence type="ECO:0000313" key="3">
    <source>
        <dbReference type="Proteomes" id="UP001162480"/>
    </source>
</evidence>
<dbReference type="EMBL" id="OX597827">
    <property type="protein sequence ID" value="CAI9732900.1"/>
    <property type="molecule type" value="Genomic_DNA"/>
</dbReference>
<keyword evidence="1" id="KW-0472">Membrane</keyword>
<gene>
    <name evidence="2" type="ORF">OCTVUL_1B019285</name>
</gene>
<keyword evidence="1" id="KW-0812">Transmembrane</keyword>
<feature type="transmembrane region" description="Helical" evidence="1">
    <location>
        <begin position="120"/>
        <end position="141"/>
    </location>
</feature>
<proteinExistence type="predicted"/>
<reference evidence="2" key="1">
    <citation type="submission" date="2023-08" db="EMBL/GenBank/DDBJ databases">
        <authorList>
            <person name="Alioto T."/>
            <person name="Alioto T."/>
            <person name="Gomez Garrido J."/>
        </authorList>
    </citation>
    <scope>NUCLEOTIDE SEQUENCE</scope>
</reference>
<protein>
    <submittedName>
        <fullName evidence="2">Uncharacterized protein</fullName>
    </submittedName>
</protein>
<accession>A0AA36BEF9</accession>
<evidence type="ECO:0000313" key="2">
    <source>
        <dbReference type="EMBL" id="CAI9732900.1"/>
    </source>
</evidence>
<name>A0AA36BEF9_OCTVU</name>